<dbReference type="PANTHER" id="PTHR28511:SF1">
    <property type="entry name" value="ENDONUCLEASE V"/>
    <property type="match status" value="1"/>
</dbReference>
<keyword evidence="5" id="KW-0378">Hydrolase</keyword>
<dbReference type="Gene3D" id="3.30.2170.10">
    <property type="entry name" value="archaeoglobus fulgidus dsm 4304 superfamily"/>
    <property type="match status" value="1"/>
</dbReference>
<dbReference type="InterPro" id="IPR007581">
    <property type="entry name" value="Endonuclease-V"/>
</dbReference>
<keyword evidence="7" id="KW-1185">Reference proteome</keyword>
<proteinExistence type="predicted"/>
<evidence type="ECO:0000256" key="2">
    <source>
        <dbReference type="ARBA" id="ARBA00022490"/>
    </source>
</evidence>
<evidence type="ECO:0000313" key="7">
    <source>
        <dbReference type="Proteomes" id="UP001295444"/>
    </source>
</evidence>
<dbReference type="GO" id="GO:0005737">
    <property type="term" value="C:cytoplasm"/>
    <property type="evidence" value="ECO:0007669"/>
    <property type="project" value="UniProtKB-SubCell"/>
</dbReference>
<organism evidence="6 7">
    <name type="scientific">Pelobates cultripes</name>
    <name type="common">Western spadefoot toad</name>
    <dbReference type="NCBI Taxonomy" id="61616"/>
    <lineage>
        <taxon>Eukaryota</taxon>
        <taxon>Metazoa</taxon>
        <taxon>Chordata</taxon>
        <taxon>Craniata</taxon>
        <taxon>Vertebrata</taxon>
        <taxon>Euteleostomi</taxon>
        <taxon>Amphibia</taxon>
        <taxon>Batrachia</taxon>
        <taxon>Anura</taxon>
        <taxon>Pelobatoidea</taxon>
        <taxon>Pelobatidae</taxon>
        <taxon>Pelobates</taxon>
    </lineage>
</organism>
<evidence type="ECO:0000256" key="3">
    <source>
        <dbReference type="ARBA" id="ARBA00022722"/>
    </source>
</evidence>
<comment type="subcellular location">
    <subcellularLocation>
        <location evidence="1">Cytoplasm</location>
    </subcellularLocation>
</comment>
<keyword evidence="4 6" id="KW-0255">Endonuclease</keyword>
<protein>
    <submittedName>
        <fullName evidence="6">Endonuclease V isoform X1</fullName>
    </submittedName>
</protein>
<evidence type="ECO:0000256" key="4">
    <source>
        <dbReference type="ARBA" id="ARBA00022759"/>
    </source>
</evidence>
<feature type="non-terminal residue" evidence="6">
    <location>
        <position position="185"/>
    </location>
</feature>
<reference evidence="6" key="1">
    <citation type="submission" date="2022-03" db="EMBL/GenBank/DDBJ databases">
        <authorList>
            <person name="Alioto T."/>
            <person name="Alioto T."/>
            <person name="Gomez Garrido J."/>
        </authorList>
    </citation>
    <scope>NUCLEOTIDE SEQUENCE</scope>
</reference>
<dbReference type="GO" id="GO:0005730">
    <property type="term" value="C:nucleolus"/>
    <property type="evidence" value="ECO:0007669"/>
    <property type="project" value="TreeGrafter"/>
</dbReference>
<dbReference type="GO" id="GO:0003727">
    <property type="term" value="F:single-stranded RNA binding"/>
    <property type="evidence" value="ECO:0007669"/>
    <property type="project" value="TreeGrafter"/>
</dbReference>
<evidence type="ECO:0000313" key="6">
    <source>
        <dbReference type="EMBL" id="CAH2291485.1"/>
    </source>
</evidence>
<sequence>MSWSSDLSWILPAAVGTKRSKEDGPIVCENKVPWESLDTGTALRGDNWDYPQAITLVEGGGFGVACHLGIQTGLPCIGVAKNLLQVDGLENNEEHKEQIRQLKNGGDFFNLTSSSGSVLGTALKSSDKSSKPIYISVGHKISLESAVHLVHSCCRYRVPEPIRQADIRSREFLVKITTVAESSKA</sequence>
<name>A0AAD1S2L8_PELCU</name>
<accession>A0AAD1S2L8</accession>
<dbReference type="AlphaFoldDB" id="A0AAD1S2L8"/>
<evidence type="ECO:0000256" key="5">
    <source>
        <dbReference type="ARBA" id="ARBA00022801"/>
    </source>
</evidence>
<dbReference type="Proteomes" id="UP001295444">
    <property type="component" value="Chromosome 05"/>
</dbReference>
<dbReference type="GO" id="GO:0006281">
    <property type="term" value="P:DNA repair"/>
    <property type="evidence" value="ECO:0007669"/>
    <property type="project" value="InterPro"/>
</dbReference>
<dbReference type="Pfam" id="PF04493">
    <property type="entry name" value="Endonuclease_5"/>
    <property type="match status" value="1"/>
</dbReference>
<dbReference type="GO" id="GO:0016891">
    <property type="term" value="F:RNA endonuclease activity producing 5'-phosphomonoesters, hydrolytic mechanism"/>
    <property type="evidence" value="ECO:0007669"/>
    <property type="project" value="TreeGrafter"/>
</dbReference>
<dbReference type="EMBL" id="OW240916">
    <property type="protein sequence ID" value="CAH2291485.1"/>
    <property type="molecule type" value="Genomic_DNA"/>
</dbReference>
<evidence type="ECO:0000256" key="1">
    <source>
        <dbReference type="ARBA" id="ARBA00004496"/>
    </source>
</evidence>
<keyword evidence="3" id="KW-0540">Nuclease</keyword>
<keyword evidence="2" id="KW-0963">Cytoplasm</keyword>
<gene>
    <name evidence="6" type="ORF">PECUL_23A059846</name>
</gene>
<dbReference type="PANTHER" id="PTHR28511">
    <property type="entry name" value="ENDONUCLEASE V"/>
    <property type="match status" value="1"/>
</dbReference>